<dbReference type="InterPro" id="IPR000064">
    <property type="entry name" value="NLP_P60_dom"/>
</dbReference>
<dbReference type="GO" id="GO:0006508">
    <property type="term" value="P:proteolysis"/>
    <property type="evidence" value="ECO:0007669"/>
    <property type="project" value="UniProtKB-KW"/>
</dbReference>
<dbReference type="RefSeq" id="WP_236982856.1">
    <property type="nucleotide sequence ID" value="NZ_BRXE01000003.1"/>
</dbReference>
<dbReference type="Pfam" id="PF00877">
    <property type="entry name" value="NLPC_P60"/>
    <property type="match status" value="1"/>
</dbReference>
<feature type="chain" id="PRO_5040294245" evidence="7">
    <location>
        <begin position="38"/>
        <end position="390"/>
    </location>
</feature>
<evidence type="ECO:0000256" key="5">
    <source>
        <dbReference type="SAM" id="Coils"/>
    </source>
</evidence>
<evidence type="ECO:0000256" key="2">
    <source>
        <dbReference type="ARBA" id="ARBA00022670"/>
    </source>
</evidence>
<keyword evidence="11" id="KW-1185">Reference proteome</keyword>
<evidence type="ECO:0000259" key="8">
    <source>
        <dbReference type="PROSITE" id="PS51935"/>
    </source>
</evidence>
<keyword evidence="2" id="KW-0645">Protease</keyword>
<dbReference type="NCBIfam" id="NF038345">
    <property type="entry name" value="wall_hydro_RipC"/>
    <property type="match status" value="1"/>
</dbReference>
<feature type="domain" description="NlpC/P60" evidence="8">
    <location>
        <begin position="275"/>
        <end position="390"/>
    </location>
</feature>
<evidence type="ECO:0000313" key="9">
    <source>
        <dbReference type="EMBL" id="GLB81353.1"/>
    </source>
</evidence>
<dbReference type="GO" id="GO:0008234">
    <property type="term" value="F:cysteine-type peptidase activity"/>
    <property type="evidence" value="ECO:0007669"/>
    <property type="project" value="UniProtKB-KW"/>
</dbReference>
<feature type="region of interest" description="Disordered" evidence="6">
    <location>
        <begin position="215"/>
        <end position="275"/>
    </location>
</feature>
<dbReference type="PROSITE" id="PS51935">
    <property type="entry name" value="NLPC_P60"/>
    <property type="match status" value="1"/>
</dbReference>
<dbReference type="GeneID" id="83629881"/>
<keyword evidence="3" id="KW-0378">Hydrolase</keyword>
<accession>A0A9P3UYV5</accession>
<dbReference type="Gene3D" id="3.90.1720.10">
    <property type="entry name" value="endopeptidase domain like (from Nostoc punctiforme)"/>
    <property type="match status" value="1"/>
</dbReference>
<feature type="coiled-coil region" evidence="5">
    <location>
        <begin position="40"/>
        <end position="102"/>
    </location>
</feature>
<protein>
    <submittedName>
        <fullName evidence="10">Endopeptidase</fullName>
    </submittedName>
</protein>
<evidence type="ECO:0000256" key="3">
    <source>
        <dbReference type="ARBA" id="ARBA00022801"/>
    </source>
</evidence>
<evidence type="ECO:0000313" key="10">
    <source>
        <dbReference type="EMBL" id="GLD31518.1"/>
    </source>
</evidence>
<dbReference type="Proteomes" id="UP001165663">
    <property type="component" value="Unassembled WGS sequence"/>
</dbReference>
<evidence type="ECO:0000256" key="6">
    <source>
        <dbReference type="SAM" id="MobiDB-lite"/>
    </source>
</evidence>
<feature type="signal peptide" evidence="7">
    <location>
        <begin position="1"/>
        <end position="37"/>
    </location>
</feature>
<proteinExistence type="inferred from homology"/>
<evidence type="ECO:0000256" key="1">
    <source>
        <dbReference type="ARBA" id="ARBA00007074"/>
    </source>
</evidence>
<dbReference type="Proteomes" id="UP001064782">
    <property type="component" value="Unassembled WGS sequence"/>
</dbReference>
<name>A0A9P3UYV5_9MYCO</name>
<dbReference type="SUPFAM" id="SSF54001">
    <property type="entry name" value="Cysteine proteinases"/>
    <property type="match status" value="1"/>
</dbReference>
<dbReference type="InterPro" id="IPR051202">
    <property type="entry name" value="Peptidase_C40"/>
</dbReference>
<evidence type="ECO:0000313" key="11">
    <source>
        <dbReference type="Proteomes" id="UP001064782"/>
    </source>
</evidence>
<dbReference type="EMBL" id="BRZI01000026">
    <property type="protein sequence ID" value="GLD31518.1"/>
    <property type="molecule type" value="Genomic_DNA"/>
</dbReference>
<gene>
    <name evidence="10" type="ORF">Mkiyose1413_34010</name>
    <name evidence="9" type="ORF">SRL2020028_06090</name>
</gene>
<comment type="caution">
    <text evidence="10">The sequence shown here is derived from an EMBL/GenBank/DDBJ whole genome shotgun (WGS) entry which is preliminary data.</text>
</comment>
<dbReference type="PANTHER" id="PTHR47053">
    <property type="entry name" value="MUREIN DD-ENDOPEPTIDASE MEPH-RELATED"/>
    <property type="match status" value="1"/>
</dbReference>
<dbReference type="InterPro" id="IPR038765">
    <property type="entry name" value="Papain-like_cys_pep_sf"/>
</dbReference>
<comment type="similarity">
    <text evidence="1">Belongs to the peptidase C40 family.</text>
</comment>
<dbReference type="EMBL" id="BRXE01000003">
    <property type="protein sequence ID" value="GLB81353.1"/>
    <property type="molecule type" value="Genomic_DNA"/>
</dbReference>
<dbReference type="PANTHER" id="PTHR47053:SF1">
    <property type="entry name" value="MUREIN DD-ENDOPEPTIDASE MEPH-RELATED"/>
    <property type="match status" value="1"/>
</dbReference>
<sequence>MRLDCRHSIARAIKRSAIGSLASFVVLSGITAGIAMADPAQDAVAKLNELSRQAEQTTEAMHSAQLDLNEKLAAQRAAESKLNEAQTAVQASKARLAALQNTVNKVAAAVYMGGRTNGLDAILTAESPQLLIDGLAVQRVMAGQMSAQMASFKAANAEATKAEQAAAKSAADAKAAAEQAAAVRANLQHKQSQLQVQIAVVKSQYAALTPDQRTALAQPGPVPQGAPGAPGAPGPEALPPGAPPAPEGAPAPEAPAPGGAGGVTGAPFTAPEGGSGDRAMVVQAALTQIGSPYVWGGAAPGGFDCSGLVMWAFQQAGISLPHSSQALAHGGQPVSLGELQPGDVLTFYSDASHAGIYVGDGMMIHSSTYGQPVRVVPMDSSGPIYDARRY</sequence>
<feature type="compositionally biased region" description="Pro residues" evidence="6">
    <location>
        <begin position="220"/>
        <end position="255"/>
    </location>
</feature>
<keyword evidence="4" id="KW-0788">Thiol protease</keyword>
<evidence type="ECO:0000256" key="4">
    <source>
        <dbReference type="ARBA" id="ARBA00022807"/>
    </source>
</evidence>
<reference evidence="10" key="1">
    <citation type="submission" date="2022-08" db="EMBL/GenBank/DDBJ databases">
        <title>Mycobacterium kiyosense sp. nov., scotochromogenic slow-glowing species isolated from respiratory specimens.</title>
        <authorList>
            <person name="Fukano H."/>
            <person name="Kazumi Y."/>
            <person name="Sakagami N."/>
            <person name="Ato M."/>
            <person name="Mitarai S."/>
            <person name="Hoshino Y."/>
        </authorList>
    </citation>
    <scope>NUCLEOTIDE SEQUENCE</scope>
    <source>
        <strain evidence="10">1413</strain>
        <strain evidence="9">SRL2020-028</strain>
    </source>
</reference>
<dbReference type="Gene3D" id="6.10.250.3150">
    <property type="match status" value="1"/>
</dbReference>
<keyword evidence="5" id="KW-0175">Coiled coil</keyword>
<dbReference type="AlphaFoldDB" id="A0A9P3UYV5"/>
<organism evidence="10 11">
    <name type="scientific">Mycobacterium kiyosense</name>
    <dbReference type="NCBI Taxonomy" id="2871094"/>
    <lineage>
        <taxon>Bacteria</taxon>
        <taxon>Bacillati</taxon>
        <taxon>Actinomycetota</taxon>
        <taxon>Actinomycetes</taxon>
        <taxon>Mycobacteriales</taxon>
        <taxon>Mycobacteriaceae</taxon>
        <taxon>Mycobacterium</taxon>
    </lineage>
</organism>
<keyword evidence="7" id="KW-0732">Signal</keyword>
<evidence type="ECO:0000256" key="7">
    <source>
        <dbReference type="SAM" id="SignalP"/>
    </source>
</evidence>